<feature type="region of interest" description="Disordered" evidence="1">
    <location>
        <begin position="1"/>
        <end position="20"/>
    </location>
</feature>
<evidence type="ECO:0000256" key="1">
    <source>
        <dbReference type="SAM" id="MobiDB-lite"/>
    </source>
</evidence>
<comment type="caution">
    <text evidence="2">The sequence shown here is derived from an EMBL/GenBank/DDBJ whole genome shotgun (WGS) entry which is preliminary data.</text>
</comment>
<reference evidence="2" key="1">
    <citation type="submission" date="2022-08" db="EMBL/GenBank/DDBJ databases">
        <authorList>
            <person name="Kallberg Y."/>
            <person name="Tangrot J."/>
            <person name="Rosling A."/>
        </authorList>
    </citation>
    <scope>NUCLEOTIDE SEQUENCE</scope>
    <source>
        <strain evidence="2">Wild A</strain>
    </source>
</reference>
<evidence type="ECO:0000313" key="3">
    <source>
        <dbReference type="Proteomes" id="UP001153678"/>
    </source>
</evidence>
<organism evidence="2 3">
    <name type="scientific">Funneliformis geosporum</name>
    <dbReference type="NCBI Taxonomy" id="1117311"/>
    <lineage>
        <taxon>Eukaryota</taxon>
        <taxon>Fungi</taxon>
        <taxon>Fungi incertae sedis</taxon>
        <taxon>Mucoromycota</taxon>
        <taxon>Glomeromycotina</taxon>
        <taxon>Glomeromycetes</taxon>
        <taxon>Glomerales</taxon>
        <taxon>Glomeraceae</taxon>
        <taxon>Funneliformis</taxon>
    </lineage>
</organism>
<accession>A0A9W4WTE8</accession>
<gene>
    <name evidence="2" type="ORF">FWILDA_LOCUS8165</name>
</gene>
<dbReference type="EMBL" id="CAMKVN010001705">
    <property type="protein sequence ID" value="CAI2177596.1"/>
    <property type="molecule type" value="Genomic_DNA"/>
</dbReference>
<sequence length="73" mass="8042">FENISKDLNSKNKTPGSSSKNIYELEEKLNPVSDLFIVEPVPSITKSIPLIAKSTPSIANQSKSQVDKQLVKK</sequence>
<protein>
    <submittedName>
        <fullName evidence="2">432_t:CDS:1</fullName>
    </submittedName>
</protein>
<keyword evidence="3" id="KW-1185">Reference proteome</keyword>
<name>A0A9W4WTE8_9GLOM</name>
<feature type="compositionally biased region" description="Polar residues" evidence="1">
    <location>
        <begin position="11"/>
        <end position="20"/>
    </location>
</feature>
<dbReference type="AlphaFoldDB" id="A0A9W4WTE8"/>
<feature type="non-terminal residue" evidence="2">
    <location>
        <position position="73"/>
    </location>
</feature>
<evidence type="ECO:0000313" key="2">
    <source>
        <dbReference type="EMBL" id="CAI2177596.1"/>
    </source>
</evidence>
<feature type="compositionally biased region" description="Basic and acidic residues" evidence="1">
    <location>
        <begin position="1"/>
        <end position="10"/>
    </location>
</feature>
<dbReference type="Proteomes" id="UP001153678">
    <property type="component" value="Unassembled WGS sequence"/>
</dbReference>
<proteinExistence type="predicted"/>